<comment type="caution">
    <text evidence="2">The sequence shown here is derived from an EMBL/GenBank/DDBJ whole genome shotgun (WGS) entry which is preliminary data.</text>
</comment>
<dbReference type="InterPro" id="IPR007690">
    <property type="entry name" value="T2SS_GspM"/>
</dbReference>
<proteinExistence type="predicted"/>
<evidence type="ECO:0000256" key="1">
    <source>
        <dbReference type="SAM" id="Phobius"/>
    </source>
</evidence>
<dbReference type="GO" id="GO:0015628">
    <property type="term" value="P:protein secretion by the type II secretion system"/>
    <property type="evidence" value="ECO:0007669"/>
    <property type="project" value="InterPro"/>
</dbReference>
<dbReference type="Proteomes" id="UP000094578">
    <property type="component" value="Unassembled WGS sequence"/>
</dbReference>
<dbReference type="STRING" id="1886670.PTI45_01369"/>
<accession>A0A1E3L8S0</accession>
<evidence type="ECO:0000313" key="3">
    <source>
        <dbReference type="Proteomes" id="UP000094578"/>
    </source>
</evidence>
<evidence type="ECO:0000313" key="2">
    <source>
        <dbReference type="EMBL" id="ODP29360.1"/>
    </source>
</evidence>
<name>A0A1E3L8S0_9BACL</name>
<organism evidence="2 3">
    <name type="scientific">Paenibacillus nuruki</name>
    <dbReference type="NCBI Taxonomy" id="1886670"/>
    <lineage>
        <taxon>Bacteria</taxon>
        <taxon>Bacillati</taxon>
        <taxon>Bacillota</taxon>
        <taxon>Bacilli</taxon>
        <taxon>Bacillales</taxon>
        <taxon>Paenibacillaceae</taxon>
        <taxon>Paenibacillus</taxon>
    </lineage>
</organism>
<keyword evidence="1" id="KW-0472">Membrane</keyword>
<reference evidence="2 3" key="1">
    <citation type="submission" date="2016-08" db="EMBL/GenBank/DDBJ databases">
        <title>Genome sequencing of Paenibacillus sp. TI45-13ar, isolated from Korean traditional nuruk.</title>
        <authorList>
            <person name="Kim S.-J."/>
        </authorList>
    </citation>
    <scope>NUCLEOTIDE SEQUENCE [LARGE SCALE GENOMIC DNA]</scope>
    <source>
        <strain evidence="2 3">TI45-13ar</strain>
    </source>
</reference>
<keyword evidence="1" id="KW-0812">Transmembrane</keyword>
<keyword evidence="3" id="KW-1185">Reference proteome</keyword>
<keyword evidence="1" id="KW-1133">Transmembrane helix</keyword>
<dbReference type="Gene3D" id="3.30.70.60">
    <property type="match status" value="1"/>
</dbReference>
<dbReference type="AlphaFoldDB" id="A0A1E3L8S0"/>
<dbReference type="GO" id="GO:0015627">
    <property type="term" value="C:type II protein secretion system complex"/>
    <property type="evidence" value="ECO:0007669"/>
    <property type="project" value="InterPro"/>
</dbReference>
<gene>
    <name evidence="2" type="ORF">PTI45_01369</name>
</gene>
<sequence>MEQLNKYRNVILLGIILLFVILLAFYMWVLHPLSQKSQQYDNQLTQMQQEYNLIQTKIAQLKSGQPTDAQQAIQEAIPSAVASEKLLLQLQQVSQNSYARITDVEFVNIDSNTSGEIAAENLGVNVGQIRMNAELEGGYTEIREWMNQLQKLPRLMTVDSFSFQQPYTPGKSGAILTANVSFTAYYTSP</sequence>
<feature type="transmembrane region" description="Helical" evidence="1">
    <location>
        <begin position="7"/>
        <end position="29"/>
    </location>
</feature>
<dbReference type="RefSeq" id="WP_069326787.1">
    <property type="nucleotide sequence ID" value="NZ_MDER01000031.1"/>
</dbReference>
<dbReference type="InterPro" id="IPR014717">
    <property type="entry name" value="Transl_elong_EF1B/ribsomal_bS6"/>
</dbReference>
<dbReference type="Pfam" id="PF04612">
    <property type="entry name" value="T2SSM"/>
    <property type="match status" value="1"/>
</dbReference>
<protein>
    <submittedName>
        <fullName evidence="2">Uncharacterized protein</fullName>
    </submittedName>
</protein>
<dbReference type="EMBL" id="MDER01000031">
    <property type="protein sequence ID" value="ODP29360.1"/>
    <property type="molecule type" value="Genomic_DNA"/>
</dbReference>